<accession>A1WYQ6</accession>
<feature type="chain" id="PRO_5002640479" description="Cellulose biosynthesis protein BcsS" evidence="1">
    <location>
        <begin position="27"/>
        <end position="229"/>
    </location>
</feature>
<dbReference type="KEGG" id="hha:Hhal_2054"/>
<proteinExistence type="predicted"/>
<organism evidence="2 3">
    <name type="scientific">Halorhodospira halophila (strain DSM 244 / SL1)</name>
    <name type="common">Ectothiorhodospira halophila (strain DSM 244 / SL1)</name>
    <dbReference type="NCBI Taxonomy" id="349124"/>
    <lineage>
        <taxon>Bacteria</taxon>
        <taxon>Pseudomonadati</taxon>
        <taxon>Pseudomonadota</taxon>
        <taxon>Gammaproteobacteria</taxon>
        <taxon>Chromatiales</taxon>
        <taxon>Ectothiorhodospiraceae</taxon>
        <taxon>Halorhodospira</taxon>
    </lineage>
</organism>
<evidence type="ECO:0000256" key="1">
    <source>
        <dbReference type="SAM" id="SignalP"/>
    </source>
</evidence>
<dbReference type="OrthoDB" id="9981271at2"/>
<evidence type="ECO:0000313" key="2">
    <source>
        <dbReference type="EMBL" id="ABM62818.1"/>
    </source>
</evidence>
<keyword evidence="1" id="KW-0732">Signal</keyword>
<reference evidence="2 3" key="2">
    <citation type="journal article" date="2013" name="Stand. Genomic Sci.">
        <title>Complete genome sequence of Halorhodospira halophila SL1.</title>
        <authorList>
            <person name="Challacombe J.F."/>
            <person name="Majid S."/>
            <person name="Deole R."/>
            <person name="Brettin T.S."/>
            <person name="Bruce D."/>
            <person name="Delano S.F."/>
            <person name="Detter J.C."/>
            <person name="Gleasner C.D."/>
            <person name="Han C.S."/>
            <person name="Misra M."/>
            <person name="Reitenga K.G."/>
            <person name="Mikhailova N."/>
            <person name="Woyke T."/>
            <person name="Pitluck S."/>
            <person name="Nolan M."/>
            <person name="Land M.L."/>
            <person name="Saunders E."/>
            <person name="Tapia R."/>
            <person name="Lapidus A."/>
            <person name="Ivanova N."/>
            <person name="Hoff W.D."/>
        </authorList>
    </citation>
    <scope>NUCLEOTIDE SEQUENCE [LARGE SCALE GENOMIC DNA]</scope>
    <source>
        <strain evidence="3">DSM 244 / SL1</strain>
    </source>
</reference>
<feature type="signal peptide" evidence="1">
    <location>
        <begin position="1"/>
        <end position="26"/>
    </location>
</feature>
<name>A1WYQ6_HALHL</name>
<dbReference type="RefSeq" id="WP_011814840.1">
    <property type="nucleotide sequence ID" value="NC_008789.1"/>
</dbReference>
<reference evidence="3" key="1">
    <citation type="submission" date="2006-12" db="EMBL/GenBank/DDBJ databases">
        <title>Complete sequence of Halorhodospira halophila SL1.</title>
        <authorList>
            <consortium name="US DOE Joint Genome Institute"/>
            <person name="Copeland A."/>
            <person name="Lucas S."/>
            <person name="Lapidus A."/>
            <person name="Barry K."/>
            <person name="Detter J.C."/>
            <person name="Glavina del Rio T."/>
            <person name="Hammon N."/>
            <person name="Israni S."/>
            <person name="Dalin E."/>
            <person name="Tice H."/>
            <person name="Pitluck S."/>
            <person name="Saunders E."/>
            <person name="Brettin T."/>
            <person name="Bruce D."/>
            <person name="Han C."/>
            <person name="Tapia R."/>
            <person name="Schmutz J."/>
            <person name="Larimer F."/>
            <person name="Land M."/>
            <person name="Hauser L."/>
            <person name="Kyrpides N."/>
            <person name="Mikhailova N."/>
            <person name="Hoff W."/>
            <person name="Richardson P."/>
        </authorList>
    </citation>
    <scope>NUCLEOTIDE SEQUENCE [LARGE SCALE GENOMIC DNA]</scope>
    <source>
        <strain evidence="3">DSM 244 / SL1</strain>
    </source>
</reference>
<sequence>MSHPLRRARAALIAAVATVAAGPAMGHGYQGERGYDVDLRVTGEHYQTDLDYGDRTVEHRTSRLGFQLFEVGNPQIQPGLFGGWLRSRVDDPGDPVADATRLSGYYIGAGVRSHLFHREPVSLLGEVRYTWHDVDGSRGDTEIEREWTELQARLGPMVRVGPVRWTVGGYVSVIDGDQYVDGRREGFEHDRLSGAYTQLDVMVDRTGYVGLHADTGGNAGVHMVFGRIF</sequence>
<dbReference type="AlphaFoldDB" id="A1WYQ6"/>
<dbReference type="EMBL" id="CP000544">
    <property type="protein sequence ID" value="ABM62818.1"/>
    <property type="molecule type" value="Genomic_DNA"/>
</dbReference>
<dbReference type="STRING" id="349124.Hhal_2054"/>
<keyword evidence="3" id="KW-1185">Reference proteome</keyword>
<evidence type="ECO:0008006" key="4">
    <source>
        <dbReference type="Google" id="ProtNLM"/>
    </source>
</evidence>
<protein>
    <recommendedName>
        <fullName evidence="4">Cellulose biosynthesis protein BcsS</fullName>
    </recommendedName>
</protein>
<gene>
    <name evidence="2" type="ordered locus">Hhal_2054</name>
</gene>
<dbReference type="Proteomes" id="UP000000647">
    <property type="component" value="Chromosome"/>
</dbReference>
<dbReference type="HOGENOM" id="CLU_1208408_0_0_6"/>
<evidence type="ECO:0000313" key="3">
    <source>
        <dbReference type="Proteomes" id="UP000000647"/>
    </source>
</evidence>